<dbReference type="CDD" id="cd01935">
    <property type="entry name" value="Ntn_CGH_like"/>
    <property type="match status" value="1"/>
</dbReference>
<dbReference type="PANTHER" id="PTHR34180:SF1">
    <property type="entry name" value="BETA-ALANYL-DOPAMINE_CARCININE HYDROLASE"/>
    <property type="match status" value="1"/>
</dbReference>
<dbReference type="InterPro" id="IPR029055">
    <property type="entry name" value="Ntn_hydrolases_N"/>
</dbReference>
<dbReference type="Gene3D" id="3.60.60.10">
    <property type="entry name" value="Penicillin V Acylase, Chain A"/>
    <property type="match status" value="1"/>
</dbReference>
<dbReference type="EMBL" id="JBDIML010000002">
    <property type="protein sequence ID" value="MEN2767105.1"/>
    <property type="molecule type" value="Genomic_DNA"/>
</dbReference>
<sequence length="338" mass="38212">MYQDLKVDIIEACGSHYQIGYEQGKQLSLDRRFEGLQSMSNSVNIEQATAQLLKYSPGLLEEIRGLSDGLDINLETAIRIFSGFNVKFPTMGCTAYADGNVYIRNYDFSPELYDARFVFQNPDNGYASVGFSQQILGRLDGMNEHGLVVGLHLVNEDSDGLGFLATTIVRIILEQCKDVDEAINIMTHIPQGYCYNYSLLDKHGNSCVIEAAPQKREIRRDSILQCTNHFETNSMLNQNRTFISASLQRKKTLQKASLESLTPKEMYAKFNAENSPLFFKDYHHYFGTMHTVVYLPETLEIIVGIGGDFTPVVYSLKDWVTGYSKLQPFLIGKIDVKQ</sequence>
<dbReference type="InterPro" id="IPR047801">
    <property type="entry name" value="Peptidase_C45"/>
</dbReference>
<dbReference type="Proteomes" id="UP001444625">
    <property type="component" value="Unassembled WGS sequence"/>
</dbReference>
<dbReference type="InterPro" id="IPR047794">
    <property type="entry name" value="C45_proenzyme-like"/>
</dbReference>
<protein>
    <submittedName>
        <fullName evidence="2">C45 family peptidase</fullName>
    </submittedName>
</protein>
<dbReference type="PANTHER" id="PTHR34180">
    <property type="entry name" value="PEPTIDASE C45"/>
    <property type="match status" value="1"/>
</dbReference>
<keyword evidence="3" id="KW-1185">Reference proteome</keyword>
<comment type="caution">
    <text evidence="2">The sequence shown here is derived from an EMBL/GenBank/DDBJ whole genome shotgun (WGS) entry which is preliminary data.</text>
</comment>
<evidence type="ECO:0000313" key="2">
    <source>
        <dbReference type="EMBL" id="MEN2767105.1"/>
    </source>
</evidence>
<name>A0ABU9XFP6_9BACI</name>
<proteinExistence type="predicted"/>
<feature type="domain" description="Peptidase C45 hydrolase" evidence="1">
    <location>
        <begin position="98"/>
        <end position="299"/>
    </location>
</feature>
<evidence type="ECO:0000259" key="1">
    <source>
        <dbReference type="Pfam" id="PF03417"/>
    </source>
</evidence>
<dbReference type="NCBIfam" id="NF040521">
    <property type="entry name" value="C45_proenzyme"/>
    <property type="match status" value="1"/>
</dbReference>
<dbReference type="RefSeq" id="WP_345824564.1">
    <property type="nucleotide sequence ID" value="NZ_JBDIML010000002.1"/>
</dbReference>
<evidence type="ECO:0000313" key="3">
    <source>
        <dbReference type="Proteomes" id="UP001444625"/>
    </source>
</evidence>
<dbReference type="Pfam" id="PF03417">
    <property type="entry name" value="AAT"/>
    <property type="match status" value="1"/>
</dbReference>
<dbReference type="InterPro" id="IPR005079">
    <property type="entry name" value="Peptidase_C45_hydrolase"/>
</dbReference>
<reference evidence="2 3" key="1">
    <citation type="submission" date="2024-05" db="EMBL/GenBank/DDBJ databases">
        <authorList>
            <person name="Haq I."/>
            <person name="Ullah Z."/>
            <person name="Ahmad R."/>
            <person name="Li M."/>
            <person name="Tong Y."/>
        </authorList>
    </citation>
    <scope>NUCLEOTIDE SEQUENCE [LARGE SCALE GENOMIC DNA]</scope>
    <source>
        <strain evidence="2 3">16A2E</strain>
    </source>
</reference>
<dbReference type="SUPFAM" id="SSF56235">
    <property type="entry name" value="N-terminal nucleophile aminohydrolases (Ntn hydrolases)"/>
    <property type="match status" value="1"/>
</dbReference>
<organism evidence="2 3">
    <name type="scientific">Ornithinibacillus xuwenensis</name>
    <dbReference type="NCBI Taxonomy" id="3144668"/>
    <lineage>
        <taxon>Bacteria</taxon>
        <taxon>Bacillati</taxon>
        <taxon>Bacillota</taxon>
        <taxon>Bacilli</taxon>
        <taxon>Bacillales</taxon>
        <taxon>Bacillaceae</taxon>
        <taxon>Ornithinibacillus</taxon>
    </lineage>
</organism>
<accession>A0ABU9XFP6</accession>
<gene>
    <name evidence="2" type="ORF">ABC228_07895</name>
</gene>